<comment type="caution">
    <text evidence="11">Lacks conserved residue(s) required for the propagation of feature annotation.</text>
</comment>
<keyword evidence="5" id="KW-0963">Cytoplasm</keyword>
<feature type="region of interest" description="Disordered" evidence="13">
    <location>
        <begin position="124"/>
        <end position="148"/>
    </location>
</feature>
<feature type="compositionally biased region" description="Acidic residues" evidence="13">
    <location>
        <begin position="246"/>
        <end position="278"/>
    </location>
</feature>
<evidence type="ECO:0000256" key="4">
    <source>
        <dbReference type="ARBA" id="ARBA00004624"/>
    </source>
</evidence>
<keyword evidence="9" id="KW-0206">Cytoskeleton</keyword>
<feature type="repeat" description="WD" evidence="10">
    <location>
        <begin position="1067"/>
        <end position="1099"/>
    </location>
</feature>
<feature type="domain" description="Kinesin motor" evidence="14">
    <location>
        <begin position="1"/>
        <end position="16"/>
    </location>
</feature>
<dbReference type="GO" id="GO:0008017">
    <property type="term" value="F:microtubule binding"/>
    <property type="evidence" value="ECO:0007669"/>
    <property type="project" value="InterPro"/>
</dbReference>
<feature type="region of interest" description="Disordered" evidence="13">
    <location>
        <begin position="374"/>
        <end position="395"/>
    </location>
</feature>
<dbReference type="CDD" id="cd00200">
    <property type="entry name" value="WD40"/>
    <property type="match status" value="1"/>
</dbReference>
<dbReference type="GO" id="GO:0007018">
    <property type="term" value="P:microtubule-based movement"/>
    <property type="evidence" value="ECO:0007669"/>
    <property type="project" value="InterPro"/>
</dbReference>
<feature type="repeat" description="WD" evidence="10">
    <location>
        <begin position="829"/>
        <end position="868"/>
    </location>
</feature>
<feature type="repeat" description="WD" evidence="10">
    <location>
        <begin position="1109"/>
        <end position="1138"/>
    </location>
</feature>
<feature type="coiled-coil region" evidence="12">
    <location>
        <begin position="47"/>
        <end position="81"/>
    </location>
</feature>
<dbReference type="Pfam" id="PF23203">
    <property type="entry name" value="KIF21A"/>
    <property type="match status" value="1"/>
</dbReference>
<comment type="caution">
    <text evidence="15">The sequence shown here is derived from an EMBL/GenBank/DDBJ whole genome shotgun (WGS) entry which is preliminary data.</text>
</comment>
<dbReference type="GO" id="GO:0007052">
    <property type="term" value="P:mitotic spindle organization"/>
    <property type="evidence" value="ECO:0007669"/>
    <property type="project" value="TreeGrafter"/>
</dbReference>
<dbReference type="SMART" id="SM00320">
    <property type="entry name" value="WD40"/>
    <property type="match status" value="7"/>
</dbReference>
<dbReference type="Pfam" id="PF00400">
    <property type="entry name" value="WD40"/>
    <property type="match status" value="5"/>
</dbReference>
<sequence length="1154" mass="129959">METLNTLRYANRARNIKNVVVANQDKTSRQLAALRRVEQVNDLFHENTMLQTESERMRQRIKAMQETIDAQSERIAILLTQQARLGLDKDIGSEKGDDDSNLTNMMQGYIAEIENLRAKLVESESINSSLRRQTTESSPIRASSRATLSPTHIPLSARSVGFGYETEYADDVRVASVLSEAKKQVEHDQEKLTEVRARRSSIKDSDDDSSLSKDVEPTNNVEAEAESKGEEKEDGKEEEGMRDSEEMGEAEEDEDEDDDDEDDDDESSSSDSDEEGEDGEMKLQEELAEIACEINIKQRLIEELETSQRRLQTMKAQYEQKLESLQNRIKETENERDKVLANLGSMAESRTKEKAEKIKKEFEIKLKKLSEEKSRLQKASKEHTKLMRDKSHHERQMKALTNDLAKMKETRVKLMKQIKEEQLKGRKKDTESRKEIQKIKKQSRQYESRVKTLEAEARQREIVLKRKHEEINHIVSRKQTISLMEKDMERFMHHRNRLGRQLEKAMMERENAMREGATEDILEELKSQIVGLQANIEYVQDQITECQNSIMEVMEGKGFQKAQSESNVKELTAKLHQEEQTGFLQQQLLQHLISEQEGELELELDGLFTREEPESSSSAESSRASSPTENQVNGKSDLTSNRITTSNSISLPATNGISHLPQPTRSKVEKARRRTATKEDLLYAGGRSLEGGRETPTLFSLVEVDEPVEDDSTITLPPRSASLKMEQVTNHQNRKPPRPHSVPGLRERPKFYIGRVRTTPWSPLPSDIDITPSSTPPSSPPVKSKSENVFSRLTQTTSPLNVNKDRGSINPVSTKVQNAKAPLTCSFVAEGHSKAVLSVQATEEHLFSGSKDRSVKIWKLDTKQEVATLGGHPNNVSCVKYCEPLKLVFTVSTAYIRVWDIRNTTKCIKTLSSSGFLLDSNAGASSSRTLTLPQGENPISDIALNQTATKLYAASGNLVRIWDLNSFNCICKLSGGPSAAVMCVCVSSQVFKDVDLVLAGSKDHYVKLFEVPAHSGGCLMPRANLEPPHYDGVQSMVTDGRLLFSGSRDRSIKKWNIIQKNQQKSITNAHKDWICALDFLPKRECLISGCRSGFVKFWNKDDCSLLAEMKAHTSPINSIATNSTHVFTASSDRTVSVWRPQGSLEQLVGSSGFR</sequence>
<gene>
    <name evidence="15" type="ORF">HOLleu_03182</name>
</gene>
<accession>A0A9Q1CSI9</accession>
<reference evidence="15" key="1">
    <citation type="submission" date="2021-10" db="EMBL/GenBank/DDBJ databases">
        <title>Tropical sea cucumber genome reveals ecological adaptation and Cuvierian tubules defense mechanism.</title>
        <authorList>
            <person name="Chen T."/>
        </authorList>
    </citation>
    <scope>NUCLEOTIDE SEQUENCE</scope>
    <source>
        <strain evidence="15">Nanhai2018</strain>
        <tissue evidence="15">Muscle</tissue>
    </source>
</reference>
<dbReference type="GO" id="GO:0051231">
    <property type="term" value="P:spindle elongation"/>
    <property type="evidence" value="ECO:0007669"/>
    <property type="project" value="TreeGrafter"/>
</dbReference>
<evidence type="ECO:0000313" key="16">
    <source>
        <dbReference type="Proteomes" id="UP001152320"/>
    </source>
</evidence>
<name>A0A9Q1CSI9_HOLLE</name>
<dbReference type="GO" id="GO:0005874">
    <property type="term" value="C:microtubule"/>
    <property type="evidence" value="ECO:0007669"/>
    <property type="project" value="UniProtKB-KW"/>
</dbReference>
<feature type="region of interest" description="Disordered" evidence="13">
    <location>
        <begin position="709"/>
        <end position="748"/>
    </location>
</feature>
<dbReference type="OrthoDB" id="3176171at2759"/>
<dbReference type="PANTHER" id="PTHR47969:SF28">
    <property type="entry name" value="KINESIN-LIKE PROTEIN KIF21B"/>
    <property type="match status" value="1"/>
</dbReference>
<feature type="region of interest" description="Disordered" evidence="13">
    <location>
        <begin position="610"/>
        <end position="694"/>
    </location>
</feature>
<dbReference type="InterPro" id="IPR001680">
    <property type="entry name" value="WD40_rpt"/>
</dbReference>
<evidence type="ECO:0000256" key="6">
    <source>
        <dbReference type="ARBA" id="ARBA00022553"/>
    </source>
</evidence>
<evidence type="ECO:0000256" key="2">
    <source>
        <dbReference type="ARBA" id="ARBA00004279"/>
    </source>
</evidence>
<dbReference type="PROSITE" id="PS50082">
    <property type="entry name" value="WD_REPEATS_2"/>
    <property type="match status" value="4"/>
</dbReference>
<keyword evidence="7" id="KW-0493">Microtubule</keyword>
<organism evidence="15 16">
    <name type="scientific">Holothuria leucospilota</name>
    <name type="common">Black long sea cucumber</name>
    <name type="synonym">Mertensiothuria leucospilota</name>
    <dbReference type="NCBI Taxonomy" id="206669"/>
    <lineage>
        <taxon>Eukaryota</taxon>
        <taxon>Metazoa</taxon>
        <taxon>Echinodermata</taxon>
        <taxon>Eleutherozoa</taxon>
        <taxon>Echinozoa</taxon>
        <taxon>Holothuroidea</taxon>
        <taxon>Aspidochirotacea</taxon>
        <taxon>Aspidochirotida</taxon>
        <taxon>Holothuriidae</taxon>
        <taxon>Holothuria</taxon>
    </lineage>
</organism>
<dbReference type="InterPro" id="IPR056532">
    <property type="entry name" value="KIF21A/B_hel_2"/>
</dbReference>
<evidence type="ECO:0000256" key="5">
    <source>
        <dbReference type="ARBA" id="ARBA00022490"/>
    </source>
</evidence>
<dbReference type="Pfam" id="PF23204">
    <property type="entry name" value="KIF21A_2nd"/>
    <property type="match status" value="1"/>
</dbReference>
<proteinExistence type="inferred from homology"/>
<dbReference type="InterPro" id="IPR056533">
    <property type="entry name" value="KIF21A/B_hel_1"/>
</dbReference>
<dbReference type="CDD" id="cd22248">
    <property type="entry name" value="Rcc_KIF21"/>
    <property type="match status" value="1"/>
</dbReference>
<feature type="compositionally biased region" description="Basic and acidic residues" evidence="13">
    <location>
        <begin position="182"/>
        <end position="216"/>
    </location>
</feature>
<protein>
    <submittedName>
        <fullName evidence="15">Kinesin-like protein KIF21A</fullName>
    </submittedName>
</protein>
<dbReference type="Gene3D" id="2.130.10.10">
    <property type="entry name" value="YVTN repeat-like/Quinoprotein amine dehydrogenase"/>
    <property type="match status" value="2"/>
</dbReference>
<feature type="compositionally biased region" description="Basic and acidic residues" evidence="13">
    <location>
        <begin position="225"/>
        <end position="245"/>
    </location>
</feature>
<dbReference type="GO" id="GO:0030425">
    <property type="term" value="C:dendrite"/>
    <property type="evidence" value="ECO:0007669"/>
    <property type="project" value="UniProtKB-SubCell"/>
</dbReference>
<feature type="region of interest" description="Disordered" evidence="13">
    <location>
        <begin position="762"/>
        <end position="787"/>
    </location>
</feature>
<dbReference type="SUPFAM" id="SSF50978">
    <property type="entry name" value="WD40 repeat-like"/>
    <property type="match status" value="1"/>
</dbReference>
<dbReference type="PANTHER" id="PTHR47969">
    <property type="entry name" value="CHROMOSOME-ASSOCIATED KINESIN KIF4A-RELATED"/>
    <property type="match status" value="1"/>
</dbReference>
<dbReference type="FunFam" id="2.130.10.10:FF:000164">
    <property type="entry name" value="Kinesin family member 21A"/>
    <property type="match status" value="1"/>
</dbReference>
<evidence type="ECO:0000256" key="8">
    <source>
        <dbReference type="ARBA" id="ARBA00023054"/>
    </source>
</evidence>
<evidence type="ECO:0000256" key="1">
    <source>
        <dbReference type="ARBA" id="ARBA00004245"/>
    </source>
</evidence>
<dbReference type="InterPro" id="IPR027640">
    <property type="entry name" value="Kinesin-like_fam"/>
</dbReference>
<feature type="compositionally biased region" description="Low complexity" evidence="13">
    <location>
        <begin position="615"/>
        <end position="629"/>
    </location>
</feature>
<dbReference type="InterPro" id="IPR036322">
    <property type="entry name" value="WD40_repeat_dom_sf"/>
</dbReference>
<evidence type="ECO:0000256" key="12">
    <source>
        <dbReference type="SAM" id="Coils"/>
    </source>
</evidence>
<dbReference type="EMBL" id="JAIZAY010000001">
    <property type="protein sequence ID" value="KAJ8050108.1"/>
    <property type="molecule type" value="Genomic_DNA"/>
</dbReference>
<evidence type="ECO:0000256" key="11">
    <source>
        <dbReference type="PROSITE-ProRule" id="PRU00283"/>
    </source>
</evidence>
<dbReference type="GO" id="GO:0005524">
    <property type="term" value="F:ATP binding"/>
    <property type="evidence" value="ECO:0007669"/>
    <property type="project" value="InterPro"/>
</dbReference>
<dbReference type="PROSITE" id="PS50067">
    <property type="entry name" value="KINESIN_MOTOR_2"/>
    <property type="match status" value="1"/>
</dbReference>
<evidence type="ECO:0000313" key="15">
    <source>
        <dbReference type="EMBL" id="KAJ8050108.1"/>
    </source>
</evidence>
<dbReference type="Pfam" id="PF25764">
    <property type="entry name" value="KIF21A_4th"/>
    <property type="match status" value="1"/>
</dbReference>
<keyword evidence="8 12" id="KW-0175">Coiled coil</keyword>
<keyword evidence="10" id="KW-0853">WD repeat</keyword>
<dbReference type="GO" id="GO:0003777">
    <property type="term" value="F:microtubule motor activity"/>
    <property type="evidence" value="ECO:0007669"/>
    <property type="project" value="InterPro"/>
</dbReference>
<dbReference type="Proteomes" id="UP001152320">
    <property type="component" value="Chromosome 1"/>
</dbReference>
<dbReference type="GO" id="GO:0030426">
    <property type="term" value="C:growth cone"/>
    <property type="evidence" value="ECO:0007669"/>
    <property type="project" value="UniProtKB-SubCell"/>
</dbReference>
<feature type="region of interest" description="Disordered" evidence="13">
    <location>
        <begin position="182"/>
        <end position="286"/>
    </location>
</feature>
<evidence type="ECO:0000256" key="3">
    <source>
        <dbReference type="ARBA" id="ARBA00004489"/>
    </source>
</evidence>
<feature type="repeat" description="WD" evidence="10">
    <location>
        <begin position="1039"/>
        <end position="1065"/>
    </location>
</feature>
<evidence type="ECO:0000256" key="7">
    <source>
        <dbReference type="ARBA" id="ARBA00022701"/>
    </source>
</evidence>
<keyword evidence="16" id="KW-1185">Reference proteome</keyword>
<feature type="compositionally biased region" description="Polar residues" evidence="13">
    <location>
        <begin position="651"/>
        <end position="665"/>
    </location>
</feature>
<feature type="coiled-coil region" evidence="12">
    <location>
        <begin position="495"/>
        <end position="581"/>
    </location>
</feature>
<dbReference type="AlphaFoldDB" id="A0A9Q1CSI9"/>
<dbReference type="PROSITE" id="PS50294">
    <property type="entry name" value="WD_REPEATS_REGION"/>
    <property type="match status" value="2"/>
</dbReference>
<feature type="compositionally biased region" description="Low complexity" evidence="13">
    <location>
        <begin position="639"/>
        <end position="650"/>
    </location>
</feature>
<evidence type="ECO:0000256" key="13">
    <source>
        <dbReference type="SAM" id="MobiDB-lite"/>
    </source>
</evidence>
<evidence type="ECO:0000256" key="9">
    <source>
        <dbReference type="ARBA" id="ARBA00023212"/>
    </source>
</evidence>
<dbReference type="GO" id="GO:0005875">
    <property type="term" value="C:microtubule associated complex"/>
    <property type="evidence" value="ECO:0007669"/>
    <property type="project" value="TreeGrafter"/>
</dbReference>
<evidence type="ECO:0000259" key="14">
    <source>
        <dbReference type="PROSITE" id="PS50067"/>
    </source>
</evidence>
<comment type="similarity">
    <text evidence="11">Belongs to the TRAFAC class myosin-kinesin ATPase superfamily. Kinesin family.</text>
</comment>
<dbReference type="Gene3D" id="1.20.58.1980">
    <property type="match status" value="1"/>
</dbReference>
<dbReference type="InterPro" id="IPR001752">
    <property type="entry name" value="Kinesin_motor_dom"/>
</dbReference>
<evidence type="ECO:0000256" key="10">
    <source>
        <dbReference type="PROSITE-ProRule" id="PRU00221"/>
    </source>
</evidence>
<comment type="subcellular location">
    <subcellularLocation>
        <location evidence="3">Cell projection</location>
        <location evidence="3">Axon</location>
    </subcellularLocation>
    <subcellularLocation>
        <location evidence="2">Cell projection</location>
        <location evidence="2">Dendrite</location>
    </subcellularLocation>
    <subcellularLocation>
        <location evidence="4">Cell projection</location>
        <location evidence="4">Growth cone</location>
    </subcellularLocation>
    <subcellularLocation>
        <location evidence="1">Cytoplasm</location>
        <location evidence="1">Cytoskeleton</location>
    </subcellularLocation>
</comment>
<keyword evidence="6" id="KW-0597">Phosphoprotein</keyword>
<dbReference type="InterPro" id="IPR015943">
    <property type="entry name" value="WD40/YVTN_repeat-like_dom_sf"/>
</dbReference>